<gene>
    <name evidence="1" type="ORF">FNV43_RR25105</name>
</gene>
<comment type="caution">
    <text evidence="1">The sequence shown here is derived from an EMBL/GenBank/DDBJ whole genome shotgun (WGS) entry which is preliminary data.</text>
</comment>
<accession>A0A8K0DZE2</accession>
<dbReference type="InterPro" id="IPR044253">
    <property type="entry name" value="WCRKC1/2"/>
</dbReference>
<dbReference type="Proteomes" id="UP000796880">
    <property type="component" value="Unassembled WGS sequence"/>
</dbReference>
<reference evidence="1" key="1">
    <citation type="submission" date="2020-03" db="EMBL/GenBank/DDBJ databases">
        <title>A high-quality chromosome-level genome assembly of a woody plant with both climbing and erect habits, Rhamnella rubrinervis.</title>
        <authorList>
            <person name="Lu Z."/>
            <person name="Yang Y."/>
            <person name="Zhu X."/>
            <person name="Sun Y."/>
        </authorList>
    </citation>
    <scope>NUCLEOTIDE SEQUENCE</scope>
    <source>
        <strain evidence="1">BYM</strain>
        <tissue evidence="1">Leaf</tissue>
    </source>
</reference>
<dbReference type="Gene3D" id="3.40.30.10">
    <property type="entry name" value="Glutaredoxin"/>
    <property type="match status" value="1"/>
</dbReference>
<name>A0A8K0DZE2_9ROSA</name>
<evidence type="ECO:0000313" key="1">
    <source>
        <dbReference type="EMBL" id="KAF3434002.1"/>
    </source>
</evidence>
<evidence type="ECO:0008006" key="3">
    <source>
        <dbReference type="Google" id="ProtNLM"/>
    </source>
</evidence>
<dbReference type="PANTHER" id="PTHR47192">
    <property type="entry name" value="THIOREDOXIN-LIKE 3-2, CHLOROPLASTIC"/>
    <property type="match status" value="1"/>
</dbReference>
<dbReference type="EMBL" id="VOIH02000011">
    <property type="protein sequence ID" value="KAF3434002.1"/>
    <property type="molecule type" value="Genomic_DNA"/>
</dbReference>
<dbReference type="GO" id="GO:0009570">
    <property type="term" value="C:chloroplast stroma"/>
    <property type="evidence" value="ECO:0007669"/>
    <property type="project" value="InterPro"/>
</dbReference>
<dbReference type="PANTHER" id="PTHR47192:SF4">
    <property type="entry name" value="THIOREDOXIN-LIKE 3-2, CHLOROPLASTIC"/>
    <property type="match status" value="1"/>
</dbReference>
<proteinExistence type="predicted"/>
<evidence type="ECO:0000313" key="2">
    <source>
        <dbReference type="Proteomes" id="UP000796880"/>
    </source>
</evidence>
<dbReference type="OrthoDB" id="2121326at2759"/>
<dbReference type="CDD" id="cd02947">
    <property type="entry name" value="TRX_family"/>
    <property type="match status" value="1"/>
</dbReference>
<dbReference type="AlphaFoldDB" id="A0A8K0DZE2"/>
<sequence>MSIRMNPTVRHLKPTTLRDPSRDFSSISYCDFLVVRFKASSSSLASRPLVRSRKFDESVGRIAALNAWGREGSLQELDDSPVSVELSPISSESQFGRVIAEAQQLEESVIVVWYVSGFFGVGFKLYWKVQSEGLDVTYFGMVKLEFDIGMKALSFVDGKLVQEMYILETKVGKIGSRLLSELVGNTNEALFCFSSRLRFYCVDVNAVPHRLVAHAGVTKMPTIQLWKDGKKQAEVIGGHKAYLVVNEVRTMIENESAL</sequence>
<keyword evidence="2" id="KW-1185">Reference proteome</keyword>
<protein>
    <recommendedName>
        <fullName evidence="3">Thioredoxin domain-containing protein</fullName>
    </recommendedName>
</protein>
<dbReference type="SUPFAM" id="SSF52833">
    <property type="entry name" value="Thioredoxin-like"/>
    <property type="match status" value="1"/>
</dbReference>
<dbReference type="InterPro" id="IPR036249">
    <property type="entry name" value="Thioredoxin-like_sf"/>
</dbReference>
<organism evidence="1 2">
    <name type="scientific">Rhamnella rubrinervis</name>
    <dbReference type="NCBI Taxonomy" id="2594499"/>
    <lineage>
        <taxon>Eukaryota</taxon>
        <taxon>Viridiplantae</taxon>
        <taxon>Streptophyta</taxon>
        <taxon>Embryophyta</taxon>
        <taxon>Tracheophyta</taxon>
        <taxon>Spermatophyta</taxon>
        <taxon>Magnoliopsida</taxon>
        <taxon>eudicotyledons</taxon>
        <taxon>Gunneridae</taxon>
        <taxon>Pentapetalae</taxon>
        <taxon>rosids</taxon>
        <taxon>fabids</taxon>
        <taxon>Rosales</taxon>
        <taxon>Rhamnaceae</taxon>
        <taxon>rhamnoid group</taxon>
        <taxon>Rhamneae</taxon>
        <taxon>Rhamnella</taxon>
    </lineage>
</organism>